<dbReference type="Proteomes" id="UP001420932">
    <property type="component" value="Unassembled WGS sequence"/>
</dbReference>
<reference evidence="1 2" key="1">
    <citation type="submission" date="2024-01" db="EMBL/GenBank/DDBJ databases">
        <title>Genome assemblies of Stephania.</title>
        <authorList>
            <person name="Yang L."/>
        </authorList>
    </citation>
    <scope>NUCLEOTIDE SEQUENCE [LARGE SCALE GENOMIC DNA]</scope>
    <source>
        <strain evidence="1">YNDBR</strain>
        <tissue evidence="1">Leaf</tissue>
    </source>
</reference>
<keyword evidence="2" id="KW-1185">Reference proteome</keyword>
<name>A0AAP0KYM1_9MAGN</name>
<dbReference type="AlphaFoldDB" id="A0AAP0KYM1"/>
<protein>
    <submittedName>
        <fullName evidence="1">Uncharacterized protein</fullName>
    </submittedName>
</protein>
<comment type="caution">
    <text evidence="1">The sequence shown here is derived from an EMBL/GenBank/DDBJ whole genome shotgun (WGS) entry which is preliminary data.</text>
</comment>
<organism evidence="1 2">
    <name type="scientific">Stephania yunnanensis</name>
    <dbReference type="NCBI Taxonomy" id="152371"/>
    <lineage>
        <taxon>Eukaryota</taxon>
        <taxon>Viridiplantae</taxon>
        <taxon>Streptophyta</taxon>
        <taxon>Embryophyta</taxon>
        <taxon>Tracheophyta</taxon>
        <taxon>Spermatophyta</taxon>
        <taxon>Magnoliopsida</taxon>
        <taxon>Ranunculales</taxon>
        <taxon>Menispermaceae</taxon>
        <taxon>Menispermoideae</taxon>
        <taxon>Cissampelideae</taxon>
        <taxon>Stephania</taxon>
    </lineage>
</organism>
<proteinExistence type="predicted"/>
<sequence length="56" mass="6345">MPRGMTWRREKSRDSCENLGVCTCTNPEANRRATERSEDGRCDVATLDDVELRGSL</sequence>
<evidence type="ECO:0000313" key="1">
    <source>
        <dbReference type="EMBL" id="KAK9161026.1"/>
    </source>
</evidence>
<gene>
    <name evidence="1" type="ORF">Syun_007367</name>
</gene>
<accession>A0AAP0KYM1</accession>
<evidence type="ECO:0000313" key="2">
    <source>
        <dbReference type="Proteomes" id="UP001420932"/>
    </source>
</evidence>
<dbReference type="EMBL" id="JBBNAF010000003">
    <property type="protein sequence ID" value="KAK9161026.1"/>
    <property type="molecule type" value="Genomic_DNA"/>
</dbReference>